<dbReference type="Proteomes" id="UP000024376">
    <property type="component" value="Unassembled WGS sequence"/>
</dbReference>
<comment type="similarity">
    <text evidence="1">Belongs to the trichodiene synthase family.</text>
</comment>
<organism evidence="3 4">
    <name type="scientific">Hypocrea jecorina (strain ATCC 56765 / BCRC 32924 / NRRL 11460 / Rut C-30)</name>
    <name type="common">Trichoderma reesei</name>
    <dbReference type="NCBI Taxonomy" id="1344414"/>
    <lineage>
        <taxon>Eukaryota</taxon>
        <taxon>Fungi</taxon>
        <taxon>Dikarya</taxon>
        <taxon>Ascomycota</taxon>
        <taxon>Pezizomycotina</taxon>
        <taxon>Sordariomycetes</taxon>
        <taxon>Hypocreomycetidae</taxon>
        <taxon>Hypocreales</taxon>
        <taxon>Hypocreaceae</taxon>
        <taxon>Trichoderma</taxon>
    </lineage>
</organism>
<evidence type="ECO:0000313" key="3">
    <source>
        <dbReference type="EMBL" id="ETS02906.1"/>
    </source>
</evidence>
<accession>A0A024SEJ8</accession>
<dbReference type="SFLD" id="SFLDS00005">
    <property type="entry name" value="Isoprenoid_Synthase_Type_I"/>
    <property type="match status" value="1"/>
</dbReference>
<dbReference type="AlphaFoldDB" id="A0A024SEJ8"/>
<proteinExistence type="inferred from homology"/>
<dbReference type="EMBL" id="KI911144">
    <property type="protein sequence ID" value="ETS02906.1"/>
    <property type="molecule type" value="Genomic_DNA"/>
</dbReference>
<dbReference type="Pfam" id="PF06330">
    <property type="entry name" value="TRI5"/>
    <property type="match status" value="1"/>
</dbReference>
<dbReference type="SUPFAM" id="SSF48576">
    <property type="entry name" value="Terpenoid synthases"/>
    <property type="match status" value="1"/>
</dbReference>
<sequence>MSDEYVANHVRNLVAMMGFDMRKSLRDRDLELEAKVMDKLMELGLSSTDSKKPLERFLKSGCLLASLYYRHHPTDVKVYTAIHAILLLGVDDYFSDVSLTRTFAHKFGTRKAQGHPLLDCVARLLRDETPKIFGPFTTNMIITSTLDGINGFSLEATFPRGFLRAMPGFSCWLRSCTGWSAAYACFIFPNTKFPESEYLGRYVQIMPNLRDIICYVNDILSFYKERVVAKEGCFISNLAQEKSMDDYSTLALVCDYVLSLDKEIREFLAEDEIILGAYADFMLGYMEWHFQVERYRLNELGLTLKS</sequence>
<name>A0A024SEJ8_HYPJR</name>
<keyword evidence="2" id="KW-0456">Lyase</keyword>
<dbReference type="Gene3D" id="1.10.600.10">
    <property type="entry name" value="Farnesyl Diphosphate Synthase"/>
    <property type="match status" value="1"/>
</dbReference>
<dbReference type="InterPro" id="IPR008949">
    <property type="entry name" value="Isoprenoid_synthase_dom_sf"/>
</dbReference>
<dbReference type="InterPro" id="IPR024652">
    <property type="entry name" value="Trichodiene_synth"/>
</dbReference>
<dbReference type="KEGG" id="trr:M419DRAFT_76875"/>
<evidence type="ECO:0000256" key="1">
    <source>
        <dbReference type="ARBA" id="ARBA00007946"/>
    </source>
</evidence>
<evidence type="ECO:0000313" key="4">
    <source>
        <dbReference type="Proteomes" id="UP000024376"/>
    </source>
</evidence>
<dbReference type="SFLD" id="SFLDG01021">
    <property type="entry name" value="Trichodiene_Synthase_Like"/>
    <property type="match status" value="1"/>
</dbReference>
<evidence type="ECO:0000256" key="2">
    <source>
        <dbReference type="ARBA" id="ARBA00023239"/>
    </source>
</evidence>
<gene>
    <name evidence="3" type="ORF">M419DRAFT_76875</name>
</gene>
<reference evidence="4" key="1">
    <citation type="journal article" date="2013" name="Ind. Biotechnol.">
        <title>Comparative genomics analysis of Trichoderma reesei strains.</title>
        <authorList>
            <person name="Koike H."/>
            <person name="Aerts A."/>
            <person name="LaButti K."/>
            <person name="Grigoriev I.V."/>
            <person name="Baker S.E."/>
        </authorList>
    </citation>
    <scope>NUCLEOTIDE SEQUENCE [LARGE SCALE GENOMIC DNA]</scope>
    <source>
        <strain evidence="4">ATCC 56765 / BCRC 32924 / NRRL 11460 / Rut C-30</strain>
    </source>
</reference>
<dbReference type="GO" id="GO:0016838">
    <property type="term" value="F:carbon-oxygen lyase activity, acting on phosphates"/>
    <property type="evidence" value="ECO:0007669"/>
    <property type="project" value="InterPro"/>
</dbReference>
<dbReference type="HOGENOM" id="CLU_868742_0_0_1"/>
<dbReference type="OrthoDB" id="2998174at2759"/>
<protein>
    <submittedName>
        <fullName evidence="3">Terpenoid synthase</fullName>
    </submittedName>
</protein>